<dbReference type="Pfam" id="PF06569">
    <property type="entry name" value="DUF1128"/>
    <property type="match status" value="1"/>
</dbReference>
<name>A0A4R6BEW2_9STAP</name>
<dbReference type="Proteomes" id="UP000295310">
    <property type="component" value="Unassembled WGS sequence"/>
</dbReference>
<reference evidence="1 2" key="1">
    <citation type="submission" date="2019-01" db="EMBL/GenBank/DDBJ databases">
        <title>Draft genome sequences of the type strains of six Macrococcus species.</title>
        <authorList>
            <person name="Mazhar S."/>
            <person name="Altermann E."/>
            <person name="Hill C."/>
            <person name="Mcauliffe O."/>
        </authorList>
    </citation>
    <scope>NUCLEOTIDE SEQUENCE [LARGE SCALE GENOMIC DNA]</scope>
    <source>
        <strain evidence="1 2">CCM4811</strain>
    </source>
</reference>
<comment type="caution">
    <text evidence="1">The sequence shown here is derived from an EMBL/GenBank/DDBJ whole genome shotgun (WGS) entry which is preliminary data.</text>
</comment>
<sequence length="60" mass="6741">MLEDIMSKLKLINKGVINAEDIDDSKEEDLKDLHTMVMKRDNVSPSEIAAITDALGQLRK</sequence>
<dbReference type="InterPro" id="IPR009507">
    <property type="entry name" value="UPF0435"/>
</dbReference>
<proteinExistence type="predicted"/>
<evidence type="ECO:0000313" key="1">
    <source>
        <dbReference type="EMBL" id="TDL98354.1"/>
    </source>
</evidence>
<dbReference type="AlphaFoldDB" id="A0A4R6BEW2"/>
<dbReference type="EMBL" id="SCWA01000005">
    <property type="protein sequence ID" value="TDL98354.1"/>
    <property type="molecule type" value="Genomic_DNA"/>
</dbReference>
<protein>
    <submittedName>
        <fullName evidence="1">DUF1128 family protein</fullName>
    </submittedName>
</protein>
<evidence type="ECO:0000313" key="2">
    <source>
        <dbReference type="Proteomes" id="UP000295310"/>
    </source>
</evidence>
<organism evidence="1 2">
    <name type="scientific">Macrococcus brunensis</name>
    <dbReference type="NCBI Taxonomy" id="198483"/>
    <lineage>
        <taxon>Bacteria</taxon>
        <taxon>Bacillati</taxon>
        <taxon>Bacillota</taxon>
        <taxon>Bacilli</taxon>
        <taxon>Bacillales</taxon>
        <taxon>Staphylococcaceae</taxon>
        <taxon>Macrococcus</taxon>
    </lineage>
</organism>
<dbReference type="OrthoDB" id="2404926at2"/>
<keyword evidence="2" id="KW-1185">Reference proteome</keyword>
<accession>A0A4R6BEW2</accession>
<gene>
    <name evidence="1" type="ORF">ERX27_04105</name>
</gene>